<reference evidence="2 3" key="1">
    <citation type="journal article" date="2019" name="Nat. Ecol. Evol.">
        <title>Megaphylogeny resolves global patterns of mushroom evolution.</title>
        <authorList>
            <person name="Varga T."/>
            <person name="Krizsan K."/>
            <person name="Foldi C."/>
            <person name="Dima B."/>
            <person name="Sanchez-Garcia M."/>
            <person name="Sanchez-Ramirez S."/>
            <person name="Szollosi G.J."/>
            <person name="Szarkandi J.G."/>
            <person name="Papp V."/>
            <person name="Albert L."/>
            <person name="Andreopoulos W."/>
            <person name="Angelini C."/>
            <person name="Antonin V."/>
            <person name="Barry K.W."/>
            <person name="Bougher N.L."/>
            <person name="Buchanan P."/>
            <person name="Buyck B."/>
            <person name="Bense V."/>
            <person name="Catcheside P."/>
            <person name="Chovatia M."/>
            <person name="Cooper J."/>
            <person name="Damon W."/>
            <person name="Desjardin D."/>
            <person name="Finy P."/>
            <person name="Geml J."/>
            <person name="Haridas S."/>
            <person name="Hughes K."/>
            <person name="Justo A."/>
            <person name="Karasinski D."/>
            <person name="Kautmanova I."/>
            <person name="Kiss B."/>
            <person name="Kocsube S."/>
            <person name="Kotiranta H."/>
            <person name="LaButti K.M."/>
            <person name="Lechner B.E."/>
            <person name="Liimatainen K."/>
            <person name="Lipzen A."/>
            <person name="Lukacs Z."/>
            <person name="Mihaltcheva S."/>
            <person name="Morgado L.N."/>
            <person name="Niskanen T."/>
            <person name="Noordeloos M.E."/>
            <person name="Ohm R.A."/>
            <person name="Ortiz-Santana B."/>
            <person name="Ovrebo C."/>
            <person name="Racz N."/>
            <person name="Riley R."/>
            <person name="Savchenko A."/>
            <person name="Shiryaev A."/>
            <person name="Soop K."/>
            <person name="Spirin V."/>
            <person name="Szebenyi C."/>
            <person name="Tomsovsky M."/>
            <person name="Tulloss R.E."/>
            <person name="Uehling J."/>
            <person name="Grigoriev I.V."/>
            <person name="Vagvolgyi C."/>
            <person name="Papp T."/>
            <person name="Martin F.M."/>
            <person name="Miettinen O."/>
            <person name="Hibbett D.S."/>
            <person name="Nagy L.G."/>
        </authorList>
    </citation>
    <scope>NUCLEOTIDE SEQUENCE [LARGE SCALE GENOMIC DNA]</scope>
    <source>
        <strain evidence="2 3">FP101781</strain>
    </source>
</reference>
<feature type="compositionally biased region" description="Basic and acidic residues" evidence="1">
    <location>
        <begin position="117"/>
        <end position="126"/>
    </location>
</feature>
<feature type="region of interest" description="Disordered" evidence="1">
    <location>
        <begin position="115"/>
        <end position="139"/>
    </location>
</feature>
<dbReference type="EMBL" id="QPFP01000086">
    <property type="protein sequence ID" value="TEB22739.1"/>
    <property type="molecule type" value="Genomic_DNA"/>
</dbReference>
<feature type="region of interest" description="Disordered" evidence="1">
    <location>
        <begin position="204"/>
        <end position="247"/>
    </location>
</feature>
<comment type="caution">
    <text evidence="2">The sequence shown here is derived from an EMBL/GenBank/DDBJ whole genome shotgun (WGS) entry which is preliminary data.</text>
</comment>
<organism evidence="2 3">
    <name type="scientific">Coprinellus micaceus</name>
    <name type="common">Glistening ink-cap mushroom</name>
    <name type="synonym">Coprinus micaceus</name>
    <dbReference type="NCBI Taxonomy" id="71717"/>
    <lineage>
        <taxon>Eukaryota</taxon>
        <taxon>Fungi</taxon>
        <taxon>Dikarya</taxon>
        <taxon>Basidiomycota</taxon>
        <taxon>Agaricomycotina</taxon>
        <taxon>Agaricomycetes</taxon>
        <taxon>Agaricomycetidae</taxon>
        <taxon>Agaricales</taxon>
        <taxon>Agaricineae</taxon>
        <taxon>Psathyrellaceae</taxon>
        <taxon>Coprinellus</taxon>
    </lineage>
</organism>
<evidence type="ECO:0000313" key="3">
    <source>
        <dbReference type="Proteomes" id="UP000298030"/>
    </source>
</evidence>
<proteinExistence type="predicted"/>
<evidence type="ECO:0000313" key="2">
    <source>
        <dbReference type="EMBL" id="TEB22739.1"/>
    </source>
</evidence>
<sequence>MQRTNTIPLRSIARCRTWLYSTMLFIASWPFSLSDATHLYSGRGVNSWRSRKEGFQQRVQHLLQTLARNAKREYEHAADGLNTDSPKGVKNEAFVYAMEKVYKLGQRRKAFKGMSRVAEDKNKDEQMLDEEEEETQTSVASTPLDDLFAVFSPMPDGKDSEFDATSDDDTFGNRKADFDPSEADFWDIPLDSKRSPGRRFELAAGHEGDILEDDDAEYEADVSSPPFDNFFEDYDERQTSDSDLDNGSCYEGYRAPAFIDGDCDVEAAPAFTIGTP</sequence>
<feature type="compositionally biased region" description="Acidic residues" evidence="1">
    <location>
        <begin position="210"/>
        <end position="220"/>
    </location>
</feature>
<gene>
    <name evidence="2" type="ORF">FA13DRAFT_1470095</name>
</gene>
<dbReference type="AlphaFoldDB" id="A0A4Y7SNA1"/>
<protein>
    <submittedName>
        <fullName evidence="2">Uncharacterized protein</fullName>
    </submittedName>
</protein>
<dbReference type="OrthoDB" id="3141012at2759"/>
<dbReference type="Proteomes" id="UP000298030">
    <property type="component" value="Unassembled WGS sequence"/>
</dbReference>
<name>A0A4Y7SNA1_COPMI</name>
<accession>A0A4Y7SNA1</accession>
<evidence type="ECO:0000256" key="1">
    <source>
        <dbReference type="SAM" id="MobiDB-lite"/>
    </source>
</evidence>
<keyword evidence="3" id="KW-1185">Reference proteome</keyword>